<reference evidence="3" key="1">
    <citation type="journal article" date="2019" name="Int. J. Syst. Evol. Microbiol.">
        <title>The Global Catalogue of Microorganisms (GCM) 10K type strain sequencing project: providing services to taxonomists for standard genome sequencing and annotation.</title>
        <authorList>
            <consortium name="The Broad Institute Genomics Platform"/>
            <consortium name="The Broad Institute Genome Sequencing Center for Infectious Disease"/>
            <person name="Wu L."/>
            <person name="Ma J."/>
        </authorList>
    </citation>
    <scope>NUCLEOTIDE SEQUENCE [LARGE SCALE GENOMIC DNA]</scope>
    <source>
        <strain evidence="3">CCUG 2113</strain>
    </source>
</reference>
<keyword evidence="3" id="KW-1185">Reference proteome</keyword>
<organism evidence="2 3">
    <name type="scientific">Acidovorax facilis</name>
    <dbReference type="NCBI Taxonomy" id="12917"/>
    <lineage>
        <taxon>Bacteria</taxon>
        <taxon>Pseudomonadati</taxon>
        <taxon>Pseudomonadota</taxon>
        <taxon>Betaproteobacteria</taxon>
        <taxon>Burkholderiales</taxon>
        <taxon>Comamonadaceae</taxon>
        <taxon>Acidovorax</taxon>
    </lineage>
</organism>
<proteinExistence type="predicted"/>
<evidence type="ECO:0000313" key="2">
    <source>
        <dbReference type="EMBL" id="MFC3934297.1"/>
    </source>
</evidence>
<comment type="caution">
    <text evidence="2">The sequence shown here is derived from an EMBL/GenBank/DDBJ whole genome shotgun (WGS) entry which is preliminary data.</text>
</comment>
<gene>
    <name evidence="2" type="ORF">ACFOW3_06635</name>
</gene>
<evidence type="ECO:0000313" key="3">
    <source>
        <dbReference type="Proteomes" id="UP001595693"/>
    </source>
</evidence>
<name>A0ABV8D7Y9_9BURK</name>
<dbReference type="EMBL" id="JBHSAJ010000016">
    <property type="protein sequence ID" value="MFC3934297.1"/>
    <property type="molecule type" value="Genomic_DNA"/>
</dbReference>
<dbReference type="RefSeq" id="WP_255572555.1">
    <property type="nucleotide sequence ID" value="NZ_JAMXAX010000020.1"/>
</dbReference>
<protein>
    <submittedName>
        <fullName evidence="2">Uncharacterized protein</fullName>
    </submittedName>
</protein>
<feature type="compositionally biased region" description="Low complexity" evidence="1">
    <location>
        <begin position="1"/>
        <end position="18"/>
    </location>
</feature>
<dbReference type="Proteomes" id="UP001595693">
    <property type="component" value="Unassembled WGS sequence"/>
</dbReference>
<evidence type="ECO:0000256" key="1">
    <source>
        <dbReference type="SAM" id="MobiDB-lite"/>
    </source>
</evidence>
<feature type="region of interest" description="Disordered" evidence="1">
    <location>
        <begin position="1"/>
        <end position="29"/>
    </location>
</feature>
<sequence length="41" mass="4174">MFASHSTATTASATAPLRRAARSQATLQAGDHQVCTLAADS</sequence>
<accession>A0ABV8D7Y9</accession>